<dbReference type="OrthoDB" id="9794566at2"/>
<dbReference type="PANTHER" id="PTHR47542:SF2">
    <property type="entry name" value="ACYL-COA N-ACYLTRANSFERASES (NAT) SUPERFAMILY PROTEIN"/>
    <property type="match status" value="1"/>
</dbReference>
<evidence type="ECO:0000256" key="1">
    <source>
        <dbReference type="RuleBase" id="RU363094"/>
    </source>
</evidence>
<dbReference type="PROSITE" id="PS51186">
    <property type="entry name" value="GNAT"/>
    <property type="match status" value="1"/>
</dbReference>
<keyword evidence="3" id="KW-0808">Transferase</keyword>
<dbReference type="RefSeq" id="WP_125958212.1">
    <property type="nucleotide sequence ID" value="NZ_JAQEJV010000022.1"/>
</dbReference>
<feature type="domain" description="N-acetyltransferase" evidence="2">
    <location>
        <begin position="1"/>
        <end position="142"/>
    </location>
</feature>
<dbReference type="PANTHER" id="PTHR47542">
    <property type="entry name" value="ACYL-COA N-ACYLTRANSFERASES (NAT) SUPERFAMILY PROTEIN"/>
    <property type="match status" value="1"/>
</dbReference>
<name>A0A429ZE21_9ENTE</name>
<protein>
    <recommendedName>
        <fullName evidence="1">[Ribosomal protein bS18]-alanine N-acetyltransferase</fullName>
        <ecNumber evidence="1">2.3.1.266</ecNumber>
    </recommendedName>
</protein>
<evidence type="ECO:0000313" key="3">
    <source>
        <dbReference type="EMBL" id="RST91938.1"/>
    </source>
</evidence>
<dbReference type="NCBIfam" id="TIGR01575">
    <property type="entry name" value="rimI"/>
    <property type="match status" value="1"/>
</dbReference>
<dbReference type="Proteomes" id="UP000288490">
    <property type="component" value="Unassembled WGS sequence"/>
</dbReference>
<reference evidence="3 4" key="1">
    <citation type="submission" date="2017-05" db="EMBL/GenBank/DDBJ databases">
        <title>Vagococcus spp. assemblies.</title>
        <authorList>
            <person name="Gulvik C.A."/>
        </authorList>
    </citation>
    <scope>NUCLEOTIDE SEQUENCE [LARGE SCALE GENOMIC DNA]</scope>
    <source>
        <strain evidence="3 4">SS1994</strain>
    </source>
</reference>
<dbReference type="InterPro" id="IPR016181">
    <property type="entry name" value="Acyl_CoA_acyltransferase"/>
</dbReference>
<evidence type="ECO:0000313" key="4">
    <source>
        <dbReference type="Proteomes" id="UP000288490"/>
    </source>
</evidence>
<dbReference type="CDD" id="cd04301">
    <property type="entry name" value="NAT_SF"/>
    <property type="match status" value="1"/>
</dbReference>
<comment type="subcellular location">
    <subcellularLocation>
        <location evidence="1">Cytoplasm</location>
    </subcellularLocation>
</comment>
<gene>
    <name evidence="3" type="ORF">CBF36_09455</name>
</gene>
<dbReference type="InterPro" id="IPR006464">
    <property type="entry name" value="AcTrfase_RimI/Ard1"/>
</dbReference>
<dbReference type="Pfam" id="PF00583">
    <property type="entry name" value="Acetyltransf_1"/>
    <property type="match status" value="1"/>
</dbReference>
<dbReference type="AlphaFoldDB" id="A0A429ZE21"/>
<keyword evidence="1" id="KW-0963">Cytoplasm</keyword>
<dbReference type="SUPFAM" id="SSF55729">
    <property type="entry name" value="Acyl-CoA N-acyltransferases (Nat)"/>
    <property type="match status" value="1"/>
</dbReference>
<evidence type="ECO:0000259" key="2">
    <source>
        <dbReference type="PROSITE" id="PS51186"/>
    </source>
</evidence>
<proteinExistence type="inferred from homology"/>
<dbReference type="EMBL" id="NGJT01000019">
    <property type="protein sequence ID" value="RST91938.1"/>
    <property type="molecule type" value="Genomic_DNA"/>
</dbReference>
<dbReference type="InterPro" id="IPR000182">
    <property type="entry name" value="GNAT_dom"/>
</dbReference>
<sequence length="142" mass="16698">MNNEYIAQQLKEISESIFEHGSPWSTAQFLSQLMQENTEIIYQCKDGEMIGYILCQRVLDEAELLLIGVLPNYKHQGIATSLLKDMCQRLQQRNVTHLFLEVRLKNKEAIAFYDKHHFKELGIRKNYYKNPSDDAKMMQLEI</sequence>
<comment type="catalytic activity">
    <reaction evidence="1">
        <text>N-terminal L-alanyl-[ribosomal protein bS18] + acetyl-CoA = N-terminal N(alpha)-acetyl-L-alanyl-[ribosomal protein bS18] + CoA + H(+)</text>
        <dbReference type="Rhea" id="RHEA:43756"/>
        <dbReference type="Rhea" id="RHEA-COMP:10676"/>
        <dbReference type="Rhea" id="RHEA-COMP:10677"/>
        <dbReference type="ChEBI" id="CHEBI:15378"/>
        <dbReference type="ChEBI" id="CHEBI:57287"/>
        <dbReference type="ChEBI" id="CHEBI:57288"/>
        <dbReference type="ChEBI" id="CHEBI:64718"/>
        <dbReference type="ChEBI" id="CHEBI:83683"/>
        <dbReference type="EC" id="2.3.1.266"/>
    </reaction>
</comment>
<dbReference type="GO" id="GO:0008999">
    <property type="term" value="F:protein-N-terminal-alanine acetyltransferase activity"/>
    <property type="evidence" value="ECO:0007669"/>
    <property type="project" value="UniProtKB-EC"/>
</dbReference>
<comment type="function">
    <text evidence="1">Acetylates the N-terminal alanine of ribosomal protein bS18.</text>
</comment>
<dbReference type="Gene3D" id="3.40.630.30">
    <property type="match status" value="1"/>
</dbReference>
<comment type="caution">
    <text evidence="3">The sequence shown here is derived from an EMBL/GenBank/DDBJ whole genome shotgun (WGS) entry which is preliminary data.</text>
</comment>
<organism evidence="3 4">
    <name type="scientific">Vagococcus bubulae</name>
    <dbReference type="NCBI Taxonomy" id="1977868"/>
    <lineage>
        <taxon>Bacteria</taxon>
        <taxon>Bacillati</taxon>
        <taxon>Bacillota</taxon>
        <taxon>Bacilli</taxon>
        <taxon>Lactobacillales</taxon>
        <taxon>Enterococcaceae</taxon>
        <taxon>Vagococcus</taxon>
    </lineage>
</organism>
<dbReference type="EC" id="2.3.1.266" evidence="1"/>
<keyword evidence="4" id="KW-1185">Reference proteome</keyword>
<accession>A0A429ZE21</accession>
<comment type="similarity">
    <text evidence="1">Belongs to the acetyltransferase family. RimI subfamily.</text>
</comment>
<dbReference type="GO" id="GO:0005737">
    <property type="term" value="C:cytoplasm"/>
    <property type="evidence" value="ECO:0007669"/>
    <property type="project" value="UniProtKB-SubCell"/>
</dbReference>